<accession>V7AKQ0</accession>
<protein>
    <submittedName>
        <fullName evidence="1">Uncharacterized protein</fullName>
    </submittedName>
</protein>
<dbReference type="Gramene" id="ESW04681">
    <property type="protein sequence ID" value="ESW04681"/>
    <property type="gene ID" value="PHAVU_011G1162001g"/>
</dbReference>
<evidence type="ECO:0000313" key="1">
    <source>
        <dbReference type="EMBL" id="ESW04681.1"/>
    </source>
</evidence>
<keyword evidence="2" id="KW-1185">Reference proteome</keyword>
<dbReference type="AlphaFoldDB" id="V7AKQ0"/>
<dbReference type="EMBL" id="CM002298">
    <property type="protein sequence ID" value="ESW04681.1"/>
    <property type="molecule type" value="Genomic_DNA"/>
</dbReference>
<evidence type="ECO:0000313" key="2">
    <source>
        <dbReference type="Proteomes" id="UP000000226"/>
    </source>
</evidence>
<proteinExistence type="predicted"/>
<reference evidence="2" key="1">
    <citation type="journal article" date="2014" name="Nat. Genet.">
        <title>A reference genome for common bean and genome-wide analysis of dual domestications.</title>
        <authorList>
            <person name="Schmutz J."/>
            <person name="McClean P.E."/>
            <person name="Mamidi S."/>
            <person name="Wu G.A."/>
            <person name="Cannon S.B."/>
            <person name="Grimwood J."/>
            <person name="Jenkins J."/>
            <person name="Shu S."/>
            <person name="Song Q."/>
            <person name="Chavarro C."/>
            <person name="Torres-Torres M."/>
            <person name="Geffroy V."/>
            <person name="Moghaddam S.M."/>
            <person name="Gao D."/>
            <person name="Abernathy B."/>
            <person name="Barry K."/>
            <person name="Blair M."/>
            <person name="Brick M.A."/>
            <person name="Chovatia M."/>
            <person name="Gepts P."/>
            <person name="Goodstein D.M."/>
            <person name="Gonzales M."/>
            <person name="Hellsten U."/>
            <person name="Hyten D.L."/>
            <person name="Jia G."/>
            <person name="Kelly J.D."/>
            <person name="Kudrna D."/>
            <person name="Lee R."/>
            <person name="Richard M.M."/>
            <person name="Miklas P.N."/>
            <person name="Osorno J.M."/>
            <person name="Rodrigues J."/>
            <person name="Thareau V."/>
            <person name="Urrea C.A."/>
            <person name="Wang M."/>
            <person name="Yu Y."/>
            <person name="Zhang M."/>
            <person name="Wing R.A."/>
            <person name="Cregan P.B."/>
            <person name="Rokhsar D.S."/>
            <person name="Jackson S.A."/>
        </authorList>
    </citation>
    <scope>NUCLEOTIDE SEQUENCE [LARGE SCALE GENOMIC DNA]</scope>
    <source>
        <strain evidence="2">cv. G19833</strain>
    </source>
</reference>
<feature type="non-terminal residue" evidence="1">
    <location>
        <position position="1"/>
    </location>
</feature>
<feature type="non-terminal residue" evidence="1">
    <location>
        <position position="109"/>
    </location>
</feature>
<name>V7AKQ0_PHAVU</name>
<sequence>VSQETRRKLSSRRTKDESVCKDDKHIVFSTTSSSPPHRPLCKVFVRSSTQPLCSRTFVVVVGASTFRVVWRWCRLRHPPLTVVGWRCRLGHLVFTVVGWRSPLGHLVFK</sequence>
<organism evidence="1 2">
    <name type="scientific">Phaseolus vulgaris</name>
    <name type="common">Kidney bean</name>
    <name type="synonym">French bean</name>
    <dbReference type="NCBI Taxonomy" id="3885"/>
    <lineage>
        <taxon>Eukaryota</taxon>
        <taxon>Viridiplantae</taxon>
        <taxon>Streptophyta</taxon>
        <taxon>Embryophyta</taxon>
        <taxon>Tracheophyta</taxon>
        <taxon>Spermatophyta</taxon>
        <taxon>Magnoliopsida</taxon>
        <taxon>eudicotyledons</taxon>
        <taxon>Gunneridae</taxon>
        <taxon>Pentapetalae</taxon>
        <taxon>rosids</taxon>
        <taxon>fabids</taxon>
        <taxon>Fabales</taxon>
        <taxon>Fabaceae</taxon>
        <taxon>Papilionoideae</taxon>
        <taxon>50 kb inversion clade</taxon>
        <taxon>NPAAA clade</taxon>
        <taxon>indigoferoid/millettioid clade</taxon>
        <taxon>Phaseoleae</taxon>
        <taxon>Phaseolus</taxon>
    </lineage>
</organism>
<gene>
    <name evidence="1" type="ORF">PHAVU_011G1162001g</name>
</gene>
<dbReference type="Proteomes" id="UP000000226">
    <property type="component" value="Chromosome 11"/>
</dbReference>